<dbReference type="PANTHER" id="PTHR13318:SF178">
    <property type="entry name" value="OS02G0200900 PROTEIN"/>
    <property type="match status" value="1"/>
</dbReference>
<sequence length="478" mass="51114">MYAVDALEHSHIYRTPDWAQLPENLLAQVFGWLWSSPASCASISEACKTWRHVVHNTCPNLYPRGRAFAYERFSSVQRLDYAARAVHLTSGELARAVQVTKHTLVDVHLSGTCSGIEVAPLQECVHLRRLSFSDTDVRDVALASLLRHLPELGHLGLSHCYHLRGDFLCILDACPLLTSLAIYHCGMHITELALQAVAQLSHLEVLSLEFCDLLFPPSSLQATLEHLGSLRSFSMAGNTAFTNDYLKCVAGSPCAPLLEDLDLSRTSISTMCAGVIYPFCAVHLTCLAESGTGPSGGAWGRCRGGLHETAGPVYLRQRRLEPPKSQHLTPQGRPGRVGLAAALPLPAAPAPGRLQPGPGRGCHGRAAVAPGFAGGAGPLPRPRAERRGAAPGAGRQRRRAARAGAGAALPLARAAAPAPPGARAARSAPGRRRRGRGQRAAHPARLRAHPGPSVRRLLAGAARRHARRRGRRAGHAAR</sequence>
<feature type="compositionally biased region" description="Low complexity" evidence="2">
    <location>
        <begin position="402"/>
        <end position="428"/>
    </location>
</feature>
<dbReference type="SUPFAM" id="SSF81383">
    <property type="entry name" value="F-box domain"/>
    <property type="match status" value="1"/>
</dbReference>
<evidence type="ECO:0008006" key="4">
    <source>
        <dbReference type="Google" id="ProtNLM"/>
    </source>
</evidence>
<dbReference type="GO" id="GO:0005930">
    <property type="term" value="C:axoneme"/>
    <property type="evidence" value="ECO:0007669"/>
    <property type="project" value="UniProtKB-SubCell"/>
</dbReference>
<feature type="compositionally biased region" description="Low complexity" evidence="2">
    <location>
        <begin position="346"/>
        <end position="357"/>
    </location>
</feature>
<name>A0A1D1ZZD8_AUXPR</name>
<dbReference type="InterPro" id="IPR032675">
    <property type="entry name" value="LRR_dom_sf"/>
</dbReference>
<dbReference type="PANTHER" id="PTHR13318">
    <property type="entry name" value="PARTNER OF PAIRED, ISOFORM B-RELATED"/>
    <property type="match status" value="1"/>
</dbReference>
<dbReference type="SMART" id="SM00367">
    <property type="entry name" value="LRR_CC"/>
    <property type="match status" value="2"/>
</dbReference>
<organism evidence="3">
    <name type="scientific">Auxenochlorella protothecoides</name>
    <name type="common">Green microalga</name>
    <name type="synonym">Chlorella protothecoides</name>
    <dbReference type="NCBI Taxonomy" id="3075"/>
    <lineage>
        <taxon>Eukaryota</taxon>
        <taxon>Viridiplantae</taxon>
        <taxon>Chlorophyta</taxon>
        <taxon>core chlorophytes</taxon>
        <taxon>Trebouxiophyceae</taxon>
        <taxon>Chlorellales</taxon>
        <taxon>Chlorellaceae</taxon>
        <taxon>Auxenochlorella</taxon>
    </lineage>
</organism>
<feature type="compositionally biased region" description="Basic residues" evidence="2">
    <location>
        <begin position="462"/>
        <end position="478"/>
    </location>
</feature>
<protein>
    <recommendedName>
        <fullName evidence="4">F-box domain-containing protein</fullName>
    </recommendedName>
</protein>
<dbReference type="Gene3D" id="1.20.1280.50">
    <property type="match status" value="1"/>
</dbReference>
<evidence type="ECO:0000256" key="2">
    <source>
        <dbReference type="SAM" id="MobiDB-lite"/>
    </source>
</evidence>
<dbReference type="GO" id="GO:0031146">
    <property type="term" value="P:SCF-dependent proteasomal ubiquitin-dependent protein catabolic process"/>
    <property type="evidence" value="ECO:0007669"/>
    <property type="project" value="TreeGrafter"/>
</dbReference>
<dbReference type="InterPro" id="IPR036047">
    <property type="entry name" value="F-box-like_dom_sf"/>
</dbReference>
<dbReference type="InterPro" id="IPR006553">
    <property type="entry name" value="Leu-rich_rpt_Cys-con_subtyp"/>
</dbReference>
<accession>A0A1D1ZZD8</accession>
<dbReference type="AlphaFoldDB" id="A0A1D1ZZD8"/>
<reference evidence="3" key="1">
    <citation type="submission" date="2015-08" db="EMBL/GenBank/DDBJ databases">
        <authorList>
            <person name="Babu N.S."/>
            <person name="Beckwith C.J."/>
            <person name="Beseler K.G."/>
            <person name="Brison A."/>
            <person name="Carone J.V."/>
            <person name="Caskin T.P."/>
            <person name="Diamond M."/>
            <person name="Durham M.E."/>
            <person name="Foxe J.M."/>
            <person name="Go M."/>
            <person name="Henderson B.A."/>
            <person name="Jones I.B."/>
            <person name="McGettigan J.A."/>
            <person name="Micheletti S.J."/>
            <person name="Nasrallah M.E."/>
            <person name="Ortiz D."/>
            <person name="Piller C.R."/>
            <person name="Privatt S.R."/>
            <person name="Schneider S.L."/>
            <person name="Sharp S."/>
            <person name="Smith T.C."/>
            <person name="Stanton J.D."/>
            <person name="Ullery H.E."/>
            <person name="Wilson R.J."/>
            <person name="Serrano M.G."/>
            <person name="Buck G."/>
            <person name="Lee V."/>
            <person name="Wang Y."/>
            <person name="Carvalho R."/>
            <person name="Voegtly L."/>
            <person name="Shi R."/>
            <person name="Duckworth R."/>
            <person name="Johnson A."/>
            <person name="Loviza R."/>
            <person name="Walstead R."/>
            <person name="Shah Z."/>
            <person name="Kiflezghi M."/>
            <person name="Wade K."/>
            <person name="Ball S.L."/>
            <person name="Bradley K.W."/>
            <person name="Asai D.J."/>
            <person name="Bowman C.A."/>
            <person name="Russell D.A."/>
            <person name="Pope W.H."/>
            <person name="Jacobs-Sera D."/>
            <person name="Hendrix R.W."/>
            <person name="Hatfull G.F."/>
        </authorList>
    </citation>
    <scope>NUCLEOTIDE SEQUENCE</scope>
</reference>
<feature type="region of interest" description="Disordered" evidence="2">
    <location>
        <begin position="346"/>
        <end position="478"/>
    </location>
</feature>
<dbReference type="EMBL" id="GDKF01006527">
    <property type="protein sequence ID" value="JAT72095.1"/>
    <property type="molecule type" value="Transcribed_RNA"/>
</dbReference>
<evidence type="ECO:0000313" key="3">
    <source>
        <dbReference type="EMBL" id="JAT72095.1"/>
    </source>
</evidence>
<dbReference type="SUPFAM" id="SSF52047">
    <property type="entry name" value="RNI-like"/>
    <property type="match status" value="1"/>
</dbReference>
<dbReference type="Gene3D" id="3.80.10.10">
    <property type="entry name" value="Ribonuclease Inhibitor"/>
    <property type="match status" value="1"/>
</dbReference>
<dbReference type="GO" id="GO:0019005">
    <property type="term" value="C:SCF ubiquitin ligase complex"/>
    <property type="evidence" value="ECO:0007669"/>
    <property type="project" value="TreeGrafter"/>
</dbReference>
<comment type="subcellular location">
    <subcellularLocation>
        <location evidence="1">Cytoplasm</location>
        <location evidence="1">Cytoskeleton</location>
        <location evidence="1">Cilium axoneme</location>
    </subcellularLocation>
</comment>
<proteinExistence type="predicted"/>
<gene>
    <name evidence="3" type="ORF">g.19995</name>
</gene>
<feature type="compositionally biased region" description="Basic residues" evidence="2">
    <location>
        <begin position="429"/>
        <end position="448"/>
    </location>
</feature>
<feature type="non-terminal residue" evidence="3">
    <location>
        <position position="478"/>
    </location>
</feature>
<evidence type="ECO:0000256" key="1">
    <source>
        <dbReference type="ARBA" id="ARBA00004430"/>
    </source>
</evidence>